<protein>
    <submittedName>
        <fullName evidence="1">12092_t:CDS:1</fullName>
    </submittedName>
</protein>
<reference evidence="1" key="1">
    <citation type="submission" date="2021-06" db="EMBL/GenBank/DDBJ databases">
        <authorList>
            <person name="Kallberg Y."/>
            <person name="Tangrot J."/>
            <person name="Rosling A."/>
        </authorList>
    </citation>
    <scope>NUCLEOTIDE SEQUENCE</scope>
    <source>
        <strain evidence="1">MA453B</strain>
    </source>
</reference>
<dbReference type="EMBL" id="CAJVPY010000637">
    <property type="protein sequence ID" value="CAG8484659.1"/>
    <property type="molecule type" value="Genomic_DNA"/>
</dbReference>
<name>A0A9N8WG93_9GLOM</name>
<proteinExistence type="predicted"/>
<sequence length="289" mass="33147">MEATNKEKFWWVKGTYPSINGERLPFVLARDVSFKEFAKKTEDAKAGRFWDYDKGIVTIIELPYGDHEGAISEFNRQICDQFRNVASQDNIRGWGAKTTGEYKEPDACFVPRRLLNLQNPVPNPCDYGRNPWPTIILEVVSFETFEHVKDKINNFWLGPNRCEDVIVIRLGNWNNRRRNQSGQPLRRLRVQYCSCLKFCRRTTLQLNQNATTFDPIQEIEFGTVDANGKASNFCPAPQTKWLTIDRDCIYEGCAPPLPPLQVLSQTSAPGIAIDLYEIQQAIFDAMGKN</sequence>
<evidence type="ECO:0000313" key="1">
    <source>
        <dbReference type="EMBL" id="CAG8484659.1"/>
    </source>
</evidence>
<dbReference type="Proteomes" id="UP000789405">
    <property type="component" value="Unassembled WGS sequence"/>
</dbReference>
<gene>
    <name evidence="1" type="ORF">DERYTH_LOCUS2103</name>
</gene>
<keyword evidence="2" id="KW-1185">Reference proteome</keyword>
<evidence type="ECO:0000313" key="2">
    <source>
        <dbReference type="Proteomes" id="UP000789405"/>
    </source>
</evidence>
<dbReference type="AlphaFoldDB" id="A0A9N8WG93"/>
<dbReference type="OrthoDB" id="2330504at2759"/>
<accession>A0A9N8WG93</accession>
<comment type="caution">
    <text evidence="1">The sequence shown here is derived from an EMBL/GenBank/DDBJ whole genome shotgun (WGS) entry which is preliminary data.</text>
</comment>
<organism evidence="1 2">
    <name type="scientific">Dentiscutata erythropus</name>
    <dbReference type="NCBI Taxonomy" id="1348616"/>
    <lineage>
        <taxon>Eukaryota</taxon>
        <taxon>Fungi</taxon>
        <taxon>Fungi incertae sedis</taxon>
        <taxon>Mucoromycota</taxon>
        <taxon>Glomeromycotina</taxon>
        <taxon>Glomeromycetes</taxon>
        <taxon>Diversisporales</taxon>
        <taxon>Gigasporaceae</taxon>
        <taxon>Dentiscutata</taxon>
    </lineage>
</organism>